<dbReference type="AlphaFoldDB" id="A0A0P1AX21"/>
<evidence type="ECO:0000313" key="15">
    <source>
        <dbReference type="Proteomes" id="UP000054928"/>
    </source>
</evidence>
<evidence type="ECO:0000256" key="4">
    <source>
        <dbReference type="ARBA" id="ARBA00012557"/>
    </source>
</evidence>
<keyword evidence="8" id="KW-0547">Nucleotide-binding</keyword>
<keyword evidence="15" id="KW-1185">Reference proteome</keyword>
<dbReference type="Pfam" id="PF02434">
    <property type="entry name" value="Fringe"/>
    <property type="match status" value="1"/>
</dbReference>
<dbReference type="RefSeq" id="XP_024583353.1">
    <property type="nucleotide sequence ID" value="XM_024717901.1"/>
</dbReference>
<dbReference type="EC" id="2.4.1.122" evidence="4"/>
<keyword evidence="7" id="KW-0812">Transmembrane</keyword>
<dbReference type="GO" id="GO:0016263">
    <property type="term" value="F:glycoprotein-N-acetylgalactosamine 3-beta-galactosyltransferase activity"/>
    <property type="evidence" value="ECO:0007669"/>
    <property type="project" value="UniProtKB-EC"/>
</dbReference>
<organism evidence="14 15">
    <name type="scientific">Plasmopara halstedii</name>
    <name type="common">Downy mildew of sunflower</name>
    <dbReference type="NCBI Taxonomy" id="4781"/>
    <lineage>
        <taxon>Eukaryota</taxon>
        <taxon>Sar</taxon>
        <taxon>Stramenopiles</taxon>
        <taxon>Oomycota</taxon>
        <taxon>Peronosporomycetes</taxon>
        <taxon>Peronosporales</taxon>
        <taxon>Peronosporaceae</taxon>
        <taxon>Plasmopara</taxon>
    </lineage>
</organism>
<protein>
    <recommendedName>
        <fullName evidence="4">N-acetylgalactosaminide beta-1,3-galactosyltransferase</fullName>
        <ecNumber evidence="4">2.4.1.122</ecNumber>
    </recommendedName>
</protein>
<dbReference type="PANTHER" id="PTHR23033">
    <property type="entry name" value="BETA1,3-GALACTOSYLTRANSFERASE"/>
    <property type="match status" value="1"/>
</dbReference>
<dbReference type="GO" id="GO:0016020">
    <property type="term" value="C:membrane"/>
    <property type="evidence" value="ECO:0007669"/>
    <property type="project" value="UniProtKB-SubCell"/>
</dbReference>
<evidence type="ECO:0000256" key="3">
    <source>
        <dbReference type="ARBA" id="ARBA00006462"/>
    </source>
</evidence>
<comment type="similarity">
    <text evidence="3">Belongs to the glycosyltransferase 31 family. Beta3-Gal-T subfamily.</text>
</comment>
<name>A0A0P1AX21_PLAHL</name>
<feature type="domain" description="Fringe-like glycosyltransferase" evidence="13">
    <location>
        <begin position="73"/>
        <end position="264"/>
    </location>
</feature>
<keyword evidence="6" id="KW-0808">Transferase</keyword>
<evidence type="ECO:0000256" key="8">
    <source>
        <dbReference type="ARBA" id="ARBA00022741"/>
    </source>
</evidence>
<proteinExistence type="inferred from homology"/>
<evidence type="ECO:0000259" key="13">
    <source>
        <dbReference type="Pfam" id="PF02434"/>
    </source>
</evidence>
<dbReference type="Proteomes" id="UP000054928">
    <property type="component" value="Unassembled WGS sequence"/>
</dbReference>
<dbReference type="EMBL" id="CCYD01002371">
    <property type="protein sequence ID" value="CEG46984.1"/>
    <property type="molecule type" value="Genomic_DNA"/>
</dbReference>
<dbReference type="OrthoDB" id="414175at2759"/>
<dbReference type="Gene3D" id="3.90.550.50">
    <property type="match status" value="1"/>
</dbReference>
<keyword evidence="10" id="KW-1133">Transmembrane helix</keyword>
<keyword evidence="11" id="KW-0472">Membrane</keyword>
<keyword evidence="12" id="KW-0732">Signal</keyword>
<dbReference type="PANTHER" id="PTHR23033:SF14">
    <property type="entry name" value="GLYCOPROTEIN-N-ACETYLGALACTOSAMINE 3-BETA-GALACTOSYLTRANSFERASE 1-RELATED"/>
    <property type="match status" value="1"/>
</dbReference>
<evidence type="ECO:0000256" key="12">
    <source>
        <dbReference type="SAM" id="SignalP"/>
    </source>
</evidence>
<dbReference type="GeneID" id="36398707"/>
<evidence type="ECO:0000256" key="7">
    <source>
        <dbReference type="ARBA" id="ARBA00022692"/>
    </source>
</evidence>
<evidence type="ECO:0000256" key="2">
    <source>
        <dbReference type="ARBA" id="ARBA00004922"/>
    </source>
</evidence>
<evidence type="ECO:0000256" key="11">
    <source>
        <dbReference type="ARBA" id="ARBA00023136"/>
    </source>
</evidence>
<evidence type="ECO:0000256" key="10">
    <source>
        <dbReference type="ARBA" id="ARBA00022989"/>
    </source>
</evidence>
<comment type="pathway">
    <text evidence="2">Protein modification; protein glycosylation.</text>
</comment>
<evidence type="ECO:0000313" key="14">
    <source>
        <dbReference type="EMBL" id="CEG46984.1"/>
    </source>
</evidence>
<evidence type="ECO:0000256" key="6">
    <source>
        <dbReference type="ARBA" id="ARBA00022679"/>
    </source>
</evidence>
<feature type="chain" id="PRO_5006058999" description="N-acetylgalactosaminide beta-1,3-galactosyltransferase" evidence="12">
    <location>
        <begin position="23"/>
        <end position="368"/>
    </location>
</feature>
<dbReference type="OMA" id="SEGPKCC"/>
<feature type="signal peptide" evidence="12">
    <location>
        <begin position="1"/>
        <end position="22"/>
    </location>
</feature>
<comment type="subcellular location">
    <subcellularLocation>
        <location evidence="1">Membrane</location>
        <topology evidence="1">Single-pass type II membrane protein</topology>
    </subcellularLocation>
</comment>
<reference evidence="15" key="1">
    <citation type="submission" date="2014-09" db="EMBL/GenBank/DDBJ databases">
        <authorList>
            <person name="Sharma Rahul"/>
            <person name="Thines Marco"/>
        </authorList>
    </citation>
    <scope>NUCLEOTIDE SEQUENCE [LARGE SCALE GENOMIC DNA]</scope>
</reference>
<dbReference type="GO" id="GO:0000166">
    <property type="term" value="F:nucleotide binding"/>
    <property type="evidence" value="ECO:0007669"/>
    <property type="project" value="UniProtKB-KW"/>
</dbReference>
<keyword evidence="5" id="KW-0328">Glycosyltransferase</keyword>
<evidence type="ECO:0000256" key="9">
    <source>
        <dbReference type="ARBA" id="ARBA00022968"/>
    </source>
</evidence>
<keyword evidence="9" id="KW-0735">Signal-anchor</keyword>
<accession>A0A0P1AX21</accession>
<dbReference type="STRING" id="4781.A0A0P1AX21"/>
<evidence type="ECO:0000256" key="1">
    <source>
        <dbReference type="ARBA" id="ARBA00004606"/>
    </source>
</evidence>
<evidence type="ECO:0000256" key="5">
    <source>
        <dbReference type="ARBA" id="ARBA00022676"/>
    </source>
</evidence>
<dbReference type="InterPro" id="IPR026050">
    <property type="entry name" value="C1GALT1/C1GALT1_chp1"/>
</dbReference>
<dbReference type="InterPro" id="IPR003378">
    <property type="entry name" value="Fringe-like_glycosylTrfase"/>
</dbReference>
<sequence length="368" mass="42898">MSLAVLLALFLTLVSLTTEASSNSSQSKENLCAFDRENAQQVIELLNVKPELAPFHHNTLYPRILCFAITYSVQHSTRVQAVADTWGQRCNYLIFFSNMSDAIIVGANTSAERQFDVVQLDIIADHAHLWLRTRAALKYIHNHFRHDYDWFYKCDDDTYVIVENLRAYLNRPEILQRVSQEPMQVGHRLSMPLNTLDFYIKDESLRLKWHSRWNRMIYNSGGAGYVVNRLFLDKFAESLPMKTCLSDEESSRMPEDAGVSFCMMWNNVFPWDTRDYRGRDRWHALDPRHIFIKWVDPTIWHIRYHEDIGGVGSQGESAAPDSVAFHYVQPPLMYHLERKLYLCHSEFDDIAMFNENYGLAIGEKVMVL</sequence>